<dbReference type="GO" id="GO:0009117">
    <property type="term" value="P:nucleotide metabolic process"/>
    <property type="evidence" value="ECO:0007669"/>
    <property type="project" value="UniProtKB-KW"/>
</dbReference>
<dbReference type="InterPro" id="IPR028607">
    <property type="entry name" value="DNPH1"/>
</dbReference>
<dbReference type="AlphaFoldDB" id="A0A7Z7FDB6"/>
<feature type="binding site" description="in other chain" evidence="6">
    <location>
        <position position="19"/>
    </location>
    <ligand>
        <name>substrate</name>
        <note>ligand shared between homodimeric partners</note>
    </ligand>
</feature>
<comment type="subunit">
    <text evidence="1 6">Monomer and homodimer.</text>
</comment>
<protein>
    <recommendedName>
        <fullName evidence="6">Putative 2'-deoxynucleoside 5'-phosphate N-hydrolase 1</fullName>
        <ecNumber evidence="6">3.2.2.-</ecNumber>
    </recommendedName>
</protein>
<evidence type="ECO:0000256" key="1">
    <source>
        <dbReference type="ARBA" id="ARBA00011407"/>
    </source>
</evidence>
<dbReference type="Pfam" id="PF05014">
    <property type="entry name" value="Nuc_deoxyrib_tr"/>
    <property type="match status" value="1"/>
</dbReference>
<dbReference type="RefSeq" id="WP_091710477.1">
    <property type="nucleotide sequence ID" value="NZ_FNCA01000007.1"/>
</dbReference>
<sequence>MRIFLSASIRGGRQMLSTYMEMCNYLQDNGHEVLSWHVADPELEKTESLLSEEEIYIRDMKFLEKSECMIAEVSTPSIGVGYEMCSALQRGITVLCLHVPEANVSAMLLGDKRIICKEYHNVDEMKELITKFLSDVNKL</sequence>
<evidence type="ECO:0000256" key="2">
    <source>
        <dbReference type="ARBA" id="ARBA00022801"/>
    </source>
</evidence>
<dbReference type="InterPro" id="IPR051239">
    <property type="entry name" value="2'-dNMP_N-hydrolase"/>
</dbReference>
<reference evidence="7 8" key="1">
    <citation type="submission" date="2016-10" db="EMBL/GenBank/DDBJ databases">
        <authorList>
            <person name="Varghese N."/>
            <person name="Submissions S."/>
        </authorList>
    </citation>
    <scope>NUCLEOTIDE SEQUENCE [LARGE SCALE GENOMIC DNA]</scope>
    <source>
        <strain evidence="7 8">PL 12/M</strain>
    </source>
</reference>
<comment type="function">
    <text evidence="6">Catalyzes the cleavage of the N-glycosidic bond of deoxyribonucleoside 5'-monophosphates to yield deoxyribose 5-phosphate and a purine or pyrimidine base.</text>
</comment>
<comment type="caution">
    <text evidence="7">The sequence shown here is derived from an EMBL/GenBank/DDBJ whole genome shotgun (WGS) entry which is preliminary data.</text>
</comment>
<dbReference type="Gene3D" id="3.40.50.450">
    <property type="match status" value="1"/>
</dbReference>
<dbReference type="GO" id="GO:0009159">
    <property type="term" value="P:deoxyribonucleoside monophosphate catabolic process"/>
    <property type="evidence" value="ECO:0007669"/>
    <property type="project" value="InterPro"/>
</dbReference>
<evidence type="ECO:0000256" key="5">
    <source>
        <dbReference type="ARBA" id="ARBA00047460"/>
    </source>
</evidence>
<dbReference type="GO" id="GO:0070694">
    <property type="term" value="F:5-hydroxymethyl-dUMP N-hydrolase activity"/>
    <property type="evidence" value="ECO:0007669"/>
    <property type="project" value="InterPro"/>
</dbReference>
<keyword evidence="3 6" id="KW-0546">Nucleotide metabolism</keyword>
<comment type="caution">
    <text evidence="6">Lacks conserved residue(s) required for the propagation of feature annotation.</text>
</comment>
<dbReference type="Proteomes" id="UP000199259">
    <property type="component" value="Unassembled WGS sequence"/>
</dbReference>
<comment type="catalytic activity">
    <reaction evidence="5">
        <text>5-hydroxymethyl-dUMP + H2O = 5-hydroxymethyluracil + 2-deoxy-D-ribose 5-phosphate</text>
        <dbReference type="Rhea" id="RHEA:77099"/>
        <dbReference type="ChEBI" id="CHEBI:15377"/>
        <dbReference type="ChEBI" id="CHEBI:16964"/>
        <dbReference type="ChEBI" id="CHEBI:62877"/>
        <dbReference type="ChEBI" id="CHEBI:90409"/>
    </reaction>
    <physiologicalReaction direction="left-to-right" evidence="5">
        <dbReference type="Rhea" id="RHEA:77100"/>
    </physiologicalReaction>
</comment>
<comment type="catalytic activity">
    <reaction evidence="6">
        <text>a pyrimidine 2'-deoxyribonucleoside 5'-phosphate + H2O = a pyrimidine nucleobase + 2-deoxy-D-ribose 5-phosphate</text>
        <dbReference type="Rhea" id="RHEA:57852"/>
        <dbReference type="ChEBI" id="CHEBI:15377"/>
        <dbReference type="ChEBI" id="CHEBI:26432"/>
        <dbReference type="ChEBI" id="CHEBI:62877"/>
        <dbReference type="ChEBI" id="CHEBI:142209"/>
    </reaction>
</comment>
<evidence type="ECO:0000313" key="7">
    <source>
        <dbReference type="EMBL" id="SDG11102.1"/>
    </source>
</evidence>
<dbReference type="PANTHER" id="PTHR15364:SF0">
    <property type="entry name" value="2'-DEOXYNUCLEOSIDE 5'-PHOSPHATE N-HYDROLASE 1"/>
    <property type="match status" value="1"/>
</dbReference>
<evidence type="ECO:0000256" key="6">
    <source>
        <dbReference type="HAMAP-Rule" id="MF_03036"/>
    </source>
</evidence>
<keyword evidence="4 6" id="KW-0326">Glycosidase</keyword>
<proteinExistence type="inferred from homology"/>
<organism evidence="7 8">
    <name type="scientific">Methanolobus vulcani</name>
    <dbReference type="NCBI Taxonomy" id="38026"/>
    <lineage>
        <taxon>Archaea</taxon>
        <taxon>Methanobacteriati</taxon>
        <taxon>Methanobacteriota</taxon>
        <taxon>Stenosarchaea group</taxon>
        <taxon>Methanomicrobia</taxon>
        <taxon>Methanosarcinales</taxon>
        <taxon>Methanosarcinaceae</taxon>
        <taxon>Methanolobus</taxon>
    </lineage>
</organism>
<gene>
    <name evidence="7" type="ORF">SAMN04488589_2186</name>
</gene>
<dbReference type="SUPFAM" id="SSF52309">
    <property type="entry name" value="N-(deoxy)ribosyltransferase-like"/>
    <property type="match status" value="1"/>
</dbReference>
<evidence type="ECO:0000256" key="4">
    <source>
        <dbReference type="ARBA" id="ARBA00023295"/>
    </source>
</evidence>
<name>A0A7Z7FDB6_9EURY</name>
<keyword evidence="2 6" id="KW-0378">Hydrolase</keyword>
<dbReference type="GO" id="GO:0009116">
    <property type="term" value="P:nucleoside metabolic process"/>
    <property type="evidence" value="ECO:0007669"/>
    <property type="project" value="UniProtKB-UniRule"/>
</dbReference>
<comment type="similarity">
    <text evidence="6">Belongs to the 2'-deoxynucleoside 5'-phosphate N-hydrolase 1 family.</text>
</comment>
<keyword evidence="8" id="KW-1185">Reference proteome</keyword>
<dbReference type="InterPro" id="IPR007710">
    <property type="entry name" value="Nucleoside_deoxyribTrfase"/>
</dbReference>
<feature type="binding site" evidence="6">
    <location>
        <begin position="105"/>
        <end position="107"/>
    </location>
    <ligand>
        <name>substrate</name>
        <note>ligand shared between homodimeric partners</note>
    </ligand>
</feature>
<feature type="binding site" description="in other chain" evidence="6">
    <location>
        <position position="83"/>
    </location>
    <ligand>
        <name>substrate</name>
        <note>ligand shared between homodimeric partners</note>
    </ligand>
</feature>
<evidence type="ECO:0000313" key="8">
    <source>
        <dbReference type="Proteomes" id="UP000199259"/>
    </source>
</evidence>
<dbReference type="EC" id="3.2.2.-" evidence="6"/>
<dbReference type="EMBL" id="FNCA01000007">
    <property type="protein sequence ID" value="SDG11102.1"/>
    <property type="molecule type" value="Genomic_DNA"/>
</dbReference>
<dbReference type="OrthoDB" id="30967at2157"/>
<dbReference type="PANTHER" id="PTHR15364">
    <property type="entry name" value="2'-DEOXYNUCLEOSIDE 5'-PHOSPHATE N-HYDROLASE 1"/>
    <property type="match status" value="1"/>
</dbReference>
<accession>A0A7Z7FDB6</accession>
<comment type="catalytic activity">
    <reaction evidence="6">
        <text>a purine 2'-deoxyribonucleoside 5'-phosphate + H2O = a purine nucleobase + 2-deoxy-D-ribose 5-phosphate</text>
        <dbReference type="Rhea" id="RHEA:51132"/>
        <dbReference type="ChEBI" id="CHEBI:15377"/>
        <dbReference type="ChEBI" id="CHEBI:26386"/>
        <dbReference type="ChEBI" id="CHEBI:62877"/>
        <dbReference type="ChEBI" id="CHEBI:142198"/>
    </reaction>
</comment>
<dbReference type="HAMAP" id="MF_03036">
    <property type="entry name" value="Nuc_phosphate_hydrolase"/>
    <property type="match status" value="1"/>
</dbReference>
<evidence type="ECO:0000256" key="3">
    <source>
        <dbReference type="ARBA" id="ARBA00023080"/>
    </source>
</evidence>